<feature type="domain" description="ABC transmembrane type-1" evidence="9">
    <location>
        <begin position="84"/>
        <end position="298"/>
    </location>
</feature>
<dbReference type="EMBL" id="CP063362">
    <property type="protein sequence ID" value="QRG06337.1"/>
    <property type="molecule type" value="Genomic_DNA"/>
</dbReference>
<keyword evidence="11" id="KW-1185">Reference proteome</keyword>
<gene>
    <name evidence="10" type="ORF">EZH22_25830</name>
</gene>
<evidence type="ECO:0000256" key="6">
    <source>
        <dbReference type="ARBA" id="ARBA00022989"/>
    </source>
</evidence>
<dbReference type="InterPro" id="IPR000515">
    <property type="entry name" value="MetI-like"/>
</dbReference>
<dbReference type="GO" id="GO:0055085">
    <property type="term" value="P:transmembrane transport"/>
    <property type="evidence" value="ECO:0007669"/>
    <property type="project" value="InterPro"/>
</dbReference>
<keyword evidence="3 8" id="KW-0813">Transport</keyword>
<keyword evidence="4" id="KW-1003">Cell membrane</keyword>
<dbReference type="PROSITE" id="PS50928">
    <property type="entry name" value="ABC_TM1"/>
    <property type="match status" value="1"/>
</dbReference>
<comment type="similarity">
    <text evidence="2 8">Belongs to the binding-protein-dependent transport system permease family.</text>
</comment>
<evidence type="ECO:0000256" key="3">
    <source>
        <dbReference type="ARBA" id="ARBA00022448"/>
    </source>
</evidence>
<evidence type="ECO:0000256" key="4">
    <source>
        <dbReference type="ARBA" id="ARBA00022475"/>
    </source>
</evidence>
<protein>
    <submittedName>
        <fullName evidence="10">Sugar ABC transporter permease</fullName>
    </submittedName>
</protein>
<feature type="transmembrane region" description="Helical" evidence="8">
    <location>
        <begin position="121"/>
        <end position="142"/>
    </location>
</feature>
<reference evidence="10 11" key="1">
    <citation type="submission" date="2020-10" db="EMBL/GenBank/DDBJ databases">
        <title>Degradation of 1,4-Dioxane by Xanthobacter sp. YN2, via a Novel Group-2 Soluble Di-Iron Monooxygenase.</title>
        <authorList>
            <person name="Ma F."/>
            <person name="Wang Y."/>
            <person name="Yang J."/>
            <person name="Guo H."/>
            <person name="Su D."/>
            <person name="Yu L."/>
        </authorList>
    </citation>
    <scope>NUCLEOTIDE SEQUENCE [LARGE SCALE GENOMIC DNA]</scope>
    <source>
        <strain evidence="10 11">YN2</strain>
    </source>
</reference>
<name>A0A974SID5_9HYPH</name>
<feature type="transmembrane region" description="Helical" evidence="8">
    <location>
        <begin position="280"/>
        <end position="301"/>
    </location>
</feature>
<comment type="subcellular location">
    <subcellularLocation>
        <location evidence="1 8">Cell membrane</location>
        <topology evidence="1 8">Multi-pass membrane protein</topology>
    </subcellularLocation>
</comment>
<keyword evidence="7 8" id="KW-0472">Membrane</keyword>
<dbReference type="Proteomes" id="UP000596427">
    <property type="component" value="Chromosome"/>
</dbReference>
<dbReference type="GO" id="GO:0005886">
    <property type="term" value="C:plasma membrane"/>
    <property type="evidence" value="ECO:0007669"/>
    <property type="project" value="UniProtKB-SubCell"/>
</dbReference>
<dbReference type="RefSeq" id="WP_203193245.1">
    <property type="nucleotide sequence ID" value="NZ_CP063362.1"/>
</dbReference>
<keyword evidence="5 8" id="KW-0812">Transmembrane</keyword>
<sequence length="312" mass="33991">MTSLTQRRPKAAERNAAPDPGRWVAAAFVAPVVLYLLAFQFYPLAQQLYLSVTSTSLLDPSRQTFVGLANYRDLLTDPEFHQALRVTVVYTLICVAGSIALGLGAALLLDRPFRGRGIARALVTIPWAAPPVAAALIFVWLYNAQYGLFSRVSQALGFSTGGINWLDEPAYALPAILITTLWQIFPFSAVVILAALQGVPSELREAAVIDGADRFSVFKAVVWPTIRPTVALLALLVTVWSLRRFDVIWIMTQGGPLGETNTLVIDLYRRAFVYLDLGRAAAVGVVGLAVAILVTLVYFWASRRAEAASGKR</sequence>
<dbReference type="Gene3D" id="1.10.3720.10">
    <property type="entry name" value="MetI-like"/>
    <property type="match status" value="1"/>
</dbReference>
<keyword evidence="6 8" id="KW-1133">Transmembrane helix</keyword>
<accession>A0A974SID5</accession>
<dbReference type="KEGG" id="xdi:EZH22_25830"/>
<evidence type="ECO:0000256" key="8">
    <source>
        <dbReference type="RuleBase" id="RU363032"/>
    </source>
</evidence>
<evidence type="ECO:0000256" key="2">
    <source>
        <dbReference type="ARBA" id="ARBA00009306"/>
    </source>
</evidence>
<dbReference type="CDD" id="cd06261">
    <property type="entry name" value="TM_PBP2"/>
    <property type="match status" value="1"/>
</dbReference>
<evidence type="ECO:0000256" key="7">
    <source>
        <dbReference type="ARBA" id="ARBA00023136"/>
    </source>
</evidence>
<evidence type="ECO:0000313" key="11">
    <source>
        <dbReference type="Proteomes" id="UP000596427"/>
    </source>
</evidence>
<feature type="transmembrane region" description="Helical" evidence="8">
    <location>
        <begin position="21"/>
        <end position="42"/>
    </location>
</feature>
<evidence type="ECO:0000256" key="1">
    <source>
        <dbReference type="ARBA" id="ARBA00004651"/>
    </source>
</evidence>
<feature type="transmembrane region" description="Helical" evidence="8">
    <location>
        <begin position="171"/>
        <end position="196"/>
    </location>
</feature>
<dbReference type="InterPro" id="IPR035906">
    <property type="entry name" value="MetI-like_sf"/>
</dbReference>
<evidence type="ECO:0000259" key="9">
    <source>
        <dbReference type="PROSITE" id="PS50928"/>
    </source>
</evidence>
<dbReference type="InterPro" id="IPR050809">
    <property type="entry name" value="UgpAE/MalFG_permease"/>
</dbReference>
<feature type="transmembrane region" description="Helical" evidence="8">
    <location>
        <begin position="217"/>
        <end position="242"/>
    </location>
</feature>
<dbReference type="PANTHER" id="PTHR43227">
    <property type="entry name" value="BLL4140 PROTEIN"/>
    <property type="match status" value="1"/>
</dbReference>
<dbReference type="AlphaFoldDB" id="A0A974SID5"/>
<organism evidence="10 11">
    <name type="scientific">Xanthobacter dioxanivorans</name>
    <dbReference type="NCBI Taxonomy" id="2528964"/>
    <lineage>
        <taxon>Bacteria</taxon>
        <taxon>Pseudomonadati</taxon>
        <taxon>Pseudomonadota</taxon>
        <taxon>Alphaproteobacteria</taxon>
        <taxon>Hyphomicrobiales</taxon>
        <taxon>Xanthobacteraceae</taxon>
        <taxon>Xanthobacter</taxon>
    </lineage>
</organism>
<proteinExistence type="inferred from homology"/>
<dbReference type="SUPFAM" id="SSF161098">
    <property type="entry name" value="MetI-like"/>
    <property type="match status" value="1"/>
</dbReference>
<evidence type="ECO:0000313" key="10">
    <source>
        <dbReference type="EMBL" id="QRG06337.1"/>
    </source>
</evidence>
<feature type="transmembrane region" description="Helical" evidence="8">
    <location>
        <begin position="88"/>
        <end position="109"/>
    </location>
</feature>
<dbReference type="Pfam" id="PF00528">
    <property type="entry name" value="BPD_transp_1"/>
    <property type="match status" value="1"/>
</dbReference>
<dbReference type="PANTHER" id="PTHR43227:SF8">
    <property type="entry name" value="DIACETYLCHITOBIOSE UPTAKE SYSTEM PERMEASE PROTEIN DASB"/>
    <property type="match status" value="1"/>
</dbReference>
<evidence type="ECO:0000256" key="5">
    <source>
        <dbReference type="ARBA" id="ARBA00022692"/>
    </source>
</evidence>